<evidence type="ECO:0000259" key="6">
    <source>
        <dbReference type="PROSITE" id="PS51141"/>
    </source>
</evidence>
<feature type="domain" description="SBP-type" evidence="6">
    <location>
        <begin position="55"/>
        <end position="111"/>
    </location>
</feature>
<dbReference type="PANTHER" id="PTHR31251">
    <property type="entry name" value="SQUAMOSA PROMOTER-BINDING-LIKE PROTEIN 4"/>
    <property type="match status" value="1"/>
</dbReference>
<dbReference type="InterPro" id="IPR004333">
    <property type="entry name" value="SBP_dom"/>
</dbReference>
<keyword evidence="1" id="KW-0479">Metal-binding</keyword>
<organism evidence="7">
    <name type="scientific">Lycoris longituba</name>
    <dbReference type="NCBI Taxonomy" id="272140"/>
    <lineage>
        <taxon>Eukaryota</taxon>
        <taxon>Viridiplantae</taxon>
        <taxon>Streptophyta</taxon>
        <taxon>Embryophyta</taxon>
        <taxon>Tracheophyta</taxon>
        <taxon>Spermatophyta</taxon>
        <taxon>Magnoliopsida</taxon>
        <taxon>Liliopsida</taxon>
        <taxon>Asparagales</taxon>
        <taxon>Amaryllidaceae</taxon>
        <taxon>Amaryllidoideae</taxon>
        <taxon>Lycoris</taxon>
    </lineage>
</organism>
<protein>
    <submittedName>
        <fullName evidence="7">Transcription factor</fullName>
    </submittedName>
</protein>
<dbReference type="GO" id="GO:0008270">
    <property type="term" value="F:zinc ion binding"/>
    <property type="evidence" value="ECO:0007669"/>
    <property type="project" value="UniProtKB-KW"/>
</dbReference>
<dbReference type="GO" id="GO:0005634">
    <property type="term" value="C:nucleus"/>
    <property type="evidence" value="ECO:0007669"/>
    <property type="project" value="InterPro"/>
</dbReference>
<dbReference type="EMBL" id="GQ165872">
    <property type="protein sequence ID" value="ADG57856.1"/>
    <property type="molecule type" value="mRNA"/>
</dbReference>
<feature type="compositionally biased region" description="Acidic residues" evidence="5">
    <location>
        <begin position="15"/>
        <end position="27"/>
    </location>
</feature>
<evidence type="ECO:0000256" key="2">
    <source>
        <dbReference type="ARBA" id="ARBA00022771"/>
    </source>
</evidence>
<dbReference type="Pfam" id="PF03110">
    <property type="entry name" value="SBP"/>
    <property type="match status" value="1"/>
</dbReference>
<dbReference type="SUPFAM" id="SSF103612">
    <property type="entry name" value="SBT domain"/>
    <property type="match status" value="1"/>
</dbReference>
<dbReference type="PANTHER" id="PTHR31251:SF226">
    <property type="entry name" value="SQUAMOSA PROMOTER-BINDING-LIKE PROTEIN 6"/>
    <property type="match status" value="1"/>
</dbReference>
<evidence type="ECO:0000256" key="5">
    <source>
        <dbReference type="SAM" id="MobiDB-lite"/>
    </source>
</evidence>
<proteinExistence type="evidence at transcript level"/>
<dbReference type="GO" id="GO:0003677">
    <property type="term" value="F:DNA binding"/>
    <property type="evidence" value="ECO:0007669"/>
    <property type="project" value="InterPro"/>
</dbReference>
<keyword evidence="3" id="KW-0862">Zinc</keyword>
<accession>D6MK09</accession>
<evidence type="ECO:0000313" key="7">
    <source>
        <dbReference type="EMBL" id="ADG57856.1"/>
    </source>
</evidence>
<dbReference type="InterPro" id="IPR036893">
    <property type="entry name" value="SBP_sf"/>
</dbReference>
<evidence type="ECO:0000256" key="3">
    <source>
        <dbReference type="ARBA" id="ARBA00022833"/>
    </source>
</evidence>
<dbReference type="InterPro" id="IPR044817">
    <property type="entry name" value="SBP-like"/>
</dbReference>
<evidence type="ECO:0000256" key="1">
    <source>
        <dbReference type="ARBA" id="ARBA00022723"/>
    </source>
</evidence>
<sequence>MGKEKTKKNDSLIAENDDEGGGEVDEEQEKKRRSSSNPLMSTAAIRRAGGGGGGGVTCQAEKCTADLTEAKRYHRRHKVCESHSKAPVVLVAGLRQRFLPAMQQVPRVIRV</sequence>
<dbReference type="Gene3D" id="4.10.1100.10">
    <property type="entry name" value="Transcription factor, SBP-box domain"/>
    <property type="match status" value="1"/>
</dbReference>
<feature type="region of interest" description="Disordered" evidence="5">
    <location>
        <begin position="1"/>
        <end position="57"/>
    </location>
</feature>
<evidence type="ECO:0000256" key="4">
    <source>
        <dbReference type="PROSITE-ProRule" id="PRU00470"/>
    </source>
</evidence>
<name>D6MK09_9ASPA</name>
<reference evidence="7" key="1">
    <citation type="submission" date="2009-05" db="EMBL/GenBank/DDBJ databases">
        <authorList>
            <person name="Huang M."/>
            <person name="He Q."/>
            <person name="Zhang L."/>
            <person name="Cui S."/>
            <person name="Wang M."/>
            <person name="Zhou Y."/>
        </authorList>
    </citation>
    <scope>NUCLEOTIDE SEQUENCE</scope>
</reference>
<dbReference type="PROSITE" id="PS51141">
    <property type="entry name" value="ZF_SBP"/>
    <property type="match status" value="1"/>
</dbReference>
<feature type="compositionally biased region" description="Basic and acidic residues" evidence="5">
    <location>
        <begin position="1"/>
        <end position="10"/>
    </location>
</feature>
<dbReference type="AlphaFoldDB" id="D6MK09"/>
<keyword evidence="2 4" id="KW-0863">Zinc-finger</keyword>
<reference evidence="7" key="2">
    <citation type="journal article" date="2010" name="Genomics">
        <title>Analysis of floral transcription factors from Lycoris longituba.</title>
        <authorList>
            <person name="He Q.L."/>
            <person name="Cui S.J."/>
            <person name="Gu J.L."/>
            <person name="Zhang H."/>
            <person name="Wang M.X."/>
            <person name="Zhou Y."/>
            <person name="Zhang L."/>
            <person name="Huang M.R."/>
        </authorList>
    </citation>
    <scope>NUCLEOTIDE SEQUENCE</scope>
</reference>